<organism evidence="3 4">
    <name type="scientific">Toxocara canis</name>
    <name type="common">Canine roundworm</name>
    <dbReference type="NCBI Taxonomy" id="6265"/>
    <lineage>
        <taxon>Eukaryota</taxon>
        <taxon>Metazoa</taxon>
        <taxon>Ecdysozoa</taxon>
        <taxon>Nematoda</taxon>
        <taxon>Chromadorea</taxon>
        <taxon>Rhabditida</taxon>
        <taxon>Spirurina</taxon>
        <taxon>Ascaridomorpha</taxon>
        <taxon>Ascaridoidea</taxon>
        <taxon>Toxocaridae</taxon>
        <taxon>Toxocara</taxon>
    </lineage>
</organism>
<reference evidence="2 3" key="2">
    <citation type="submission" date="2018-11" db="EMBL/GenBank/DDBJ databases">
        <authorList>
            <consortium name="Pathogen Informatics"/>
        </authorList>
    </citation>
    <scope>NUCLEOTIDE SEQUENCE [LARGE SCALE GENOMIC DNA]</scope>
</reference>
<protein>
    <submittedName>
        <fullName evidence="4">G protein-coupled receptor</fullName>
    </submittedName>
</protein>
<keyword evidence="3" id="KW-1185">Reference proteome</keyword>
<dbReference type="AlphaFoldDB" id="A0A183UYV4"/>
<dbReference type="WBParaSite" id="TCNE_0001367401-mRNA-1">
    <property type="protein sequence ID" value="TCNE_0001367401-mRNA-1"/>
    <property type="gene ID" value="TCNE_0001367401"/>
</dbReference>
<keyword evidence="1" id="KW-1133">Transmembrane helix</keyword>
<accession>A0A183UYV4</accession>
<name>A0A183UYV4_TOXCA</name>
<reference evidence="4" key="1">
    <citation type="submission" date="2016-06" db="UniProtKB">
        <authorList>
            <consortium name="WormBaseParasite"/>
        </authorList>
    </citation>
    <scope>IDENTIFICATION</scope>
</reference>
<keyword evidence="1" id="KW-0472">Membrane</keyword>
<dbReference type="Proteomes" id="UP000050794">
    <property type="component" value="Unassembled WGS sequence"/>
</dbReference>
<dbReference type="EMBL" id="UYWY01021840">
    <property type="protein sequence ID" value="VDM44995.1"/>
    <property type="molecule type" value="Genomic_DNA"/>
</dbReference>
<evidence type="ECO:0000313" key="2">
    <source>
        <dbReference type="EMBL" id="VDM44995.1"/>
    </source>
</evidence>
<evidence type="ECO:0000256" key="1">
    <source>
        <dbReference type="SAM" id="Phobius"/>
    </source>
</evidence>
<keyword evidence="1" id="KW-0812">Transmembrane</keyword>
<feature type="transmembrane region" description="Helical" evidence="1">
    <location>
        <begin position="7"/>
        <end position="32"/>
    </location>
</feature>
<sequence>MFIVIDYVVFLLTTTIAFLVFCALWIAFIVGMFVVCRSALRARFSSLTCNFIAFALSSSCLFELLRMHRQRRLMQQMFLENGPPVDCLGLSFFTSLFSSYSCLEYYEVVHSCVFWQLNVFFVTAHLFSDISVVITNAV</sequence>
<evidence type="ECO:0000313" key="3">
    <source>
        <dbReference type="Proteomes" id="UP000050794"/>
    </source>
</evidence>
<feature type="transmembrane region" description="Helical" evidence="1">
    <location>
        <begin position="44"/>
        <end position="65"/>
    </location>
</feature>
<evidence type="ECO:0000313" key="4">
    <source>
        <dbReference type="WBParaSite" id="TCNE_0001367401-mRNA-1"/>
    </source>
</evidence>
<proteinExistence type="predicted"/>
<gene>
    <name evidence="2" type="ORF">TCNE_LOCUS13674</name>
</gene>